<reference evidence="1 2" key="1">
    <citation type="submission" date="2015-11" db="EMBL/GenBank/DDBJ databases">
        <title>Exploring the genomic traits of fungus-feeding bacterial genus Collimonas.</title>
        <authorList>
            <person name="Song C."/>
            <person name="Schmidt R."/>
            <person name="de Jager V."/>
            <person name="Krzyzanowska D."/>
            <person name="Jongedijk E."/>
            <person name="Cankar K."/>
            <person name="Beekwilder J."/>
            <person name="van Veen A."/>
            <person name="de Boer W."/>
            <person name="van Veen J.A."/>
            <person name="Garbeva P."/>
        </authorList>
    </citation>
    <scope>NUCLEOTIDE SEQUENCE [LARGE SCALE GENOMIC DNA]</scope>
    <source>
        <strain evidence="1 2">Ter6</strain>
    </source>
</reference>
<dbReference type="Proteomes" id="UP000072421">
    <property type="component" value="Chromosome"/>
</dbReference>
<evidence type="ECO:0000313" key="2">
    <source>
        <dbReference type="Proteomes" id="UP000072421"/>
    </source>
</evidence>
<organism evidence="1">
    <name type="scientific">Collimonas fungivorans</name>
    <dbReference type="NCBI Taxonomy" id="158899"/>
    <lineage>
        <taxon>Bacteria</taxon>
        <taxon>Pseudomonadati</taxon>
        <taxon>Pseudomonadota</taxon>
        <taxon>Betaproteobacteria</taxon>
        <taxon>Burkholderiales</taxon>
        <taxon>Oxalobacteraceae</taxon>
        <taxon>Collimonas</taxon>
    </lineage>
</organism>
<dbReference type="AlphaFoldDB" id="A0A127PC06"/>
<dbReference type="EMBL" id="CP013232">
    <property type="protein sequence ID" value="AMO95318.1"/>
    <property type="molecule type" value="Genomic_DNA"/>
</dbReference>
<evidence type="ECO:0000313" key="1">
    <source>
        <dbReference type="EMBL" id="AMO95318.1"/>
    </source>
</evidence>
<accession>A0A127PC06</accession>
<gene>
    <name evidence="1" type="ORF">CFter6_2650</name>
</gene>
<protein>
    <submittedName>
        <fullName evidence="1">Uncharacterized protein</fullName>
    </submittedName>
</protein>
<name>A0A127PC06_9BURK</name>
<sequence>MPLCFVRHAPFVSGRSQDRAVQATEQARKQYGARVPKPMFQYITSCRH</sequence>
<proteinExistence type="predicted"/>